<reference evidence="4 5" key="1">
    <citation type="submission" date="2020-02" db="EMBL/GenBank/DDBJ databases">
        <title>Whole-genome analyses of novel actinobacteria.</title>
        <authorList>
            <person name="Sahin N."/>
            <person name="Gencbay T."/>
        </authorList>
    </citation>
    <scope>NUCLEOTIDE SEQUENCE [LARGE SCALE GENOMIC DNA]</scope>
    <source>
        <strain evidence="4 5">HC44</strain>
    </source>
</reference>
<evidence type="ECO:0000256" key="1">
    <source>
        <dbReference type="SAM" id="MobiDB-lite"/>
    </source>
</evidence>
<dbReference type="EMBL" id="JAAKZY010000029">
    <property type="protein sequence ID" value="NGO08331.1"/>
    <property type="molecule type" value="Genomic_DNA"/>
</dbReference>
<dbReference type="InterPro" id="IPR003777">
    <property type="entry name" value="XdhC_CoxI"/>
</dbReference>
<dbReference type="AlphaFoldDB" id="A0A6G4V2Y7"/>
<dbReference type="PANTHER" id="PTHR30388">
    <property type="entry name" value="ALDEHYDE OXIDOREDUCTASE MOLYBDENUM COFACTOR ASSEMBLY PROTEIN"/>
    <property type="match status" value="1"/>
</dbReference>
<dbReference type="Proteomes" id="UP000472335">
    <property type="component" value="Unassembled WGS sequence"/>
</dbReference>
<evidence type="ECO:0000313" key="5">
    <source>
        <dbReference type="Proteomes" id="UP000472335"/>
    </source>
</evidence>
<evidence type="ECO:0000313" key="4">
    <source>
        <dbReference type="EMBL" id="NGO08331.1"/>
    </source>
</evidence>
<keyword evidence="5" id="KW-1185">Reference proteome</keyword>
<dbReference type="InterPro" id="IPR027051">
    <property type="entry name" value="XdhC_Rossmann_dom"/>
</dbReference>
<feature type="domain" description="XdhC Rossmann" evidence="3">
    <location>
        <begin position="203"/>
        <end position="345"/>
    </location>
</feature>
<comment type="caution">
    <text evidence="4">The sequence shown here is derived from an EMBL/GenBank/DDBJ whole genome shotgun (WGS) entry which is preliminary data.</text>
</comment>
<sequence>MLNIADTLHRWCREARPFALATVVHVSGSAPLPVGTALAVDTDGIAVGSISGGCVEAAVYELCQRVLAEGGPPARAAFGYSDDDSFAVGLTCGGEIEVLVQRVELAEPHLVTALESMLAGYHTAVAHVVDGPEELLGRTLHVPGEGPHDGTLGSGSEDRQVVAHARALLRVGRTARIEVGGDADTCPRQLTVLVHAHALRPRMLIFGAVEFAAALSQAGRFLGYRVTVCDARPVFTTAARFPHADEVVTDWPHRYLAATETDARTAVCVLTHDAKFDIPLLRLALTLPVGYVGAMGSRRTHEHRIDLLREVGVSQDQLACLHSPIGLDLGARTPEETAISITSEIIAHANRGTGLPLSHGTGPIHRPAQPLPGLATAP</sequence>
<organism evidence="4 5">
    <name type="scientific">Streptomyces scabichelini</name>
    <dbReference type="NCBI Taxonomy" id="2711217"/>
    <lineage>
        <taxon>Bacteria</taxon>
        <taxon>Bacillati</taxon>
        <taxon>Actinomycetota</taxon>
        <taxon>Actinomycetes</taxon>
        <taxon>Kitasatosporales</taxon>
        <taxon>Streptomycetaceae</taxon>
        <taxon>Streptomyces</taxon>
    </lineage>
</organism>
<dbReference type="InterPro" id="IPR052698">
    <property type="entry name" value="MoCofactor_Util/Proc"/>
</dbReference>
<dbReference type="Pfam" id="PF13478">
    <property type="entry name" value="XdhC_C"/>
    <property type="match status" value="1"/>
</dbReference>
<feature type="region of interest" description="Disordered" evidence="1">
    <location>
        <begin position="357"/>
        <end position="378"/>
    </location>
</feature>
<name>A0A6G4V2Y7_9ACTN</name>
<gene>
    <name evidence="4" type="ORF">G5C60_12025</name>
</gene>
<dbReference type="Pfam" id="PF02625">
    <property type="entry name" value="XdhC_CoxI"/>
    <property type="match status" value="1"/>
</dbReference>
<feature type="domain" description="XdhC- CoxI" evidence="2">
    <location>
        <begin position="11"/>
        <end position="72"/>
    </location>
</feature>
<evidence type="ECO:0000259" key="2">
    <source>
        <dbReference type="Pfam" id="PF02625"/>
    </source>
</evidence>
<protein>
    <submittedName>
        <fullName evidence="4">XdhC family protein</fullName>
    </submittedName>
</protein>
<proteinExistence type="predicted"/>
<dbReference type="PANTHER" id="PTHR30388:SF4">
    <property type="entry name" value="MOLYBDENUM COFACTOR INSERTION CHAPERONE PAOD"/>
    <property type="match status" value="1"/>
</dbReference>
<dbReference type="Gene3D" id="3.40.50.720">
    <property type="entry name" value="NAD(P)-binding Rossmann-like Domain"/>
    <property type="match status" value="1"/>
</dbReference>
<accession>A0A6G4V2Y7</accession>
<dbReference type="RefSeq" id="WP_165257992.1">
    <property type="nucleotide sequence ID" value="NZ_JAAKZY010000029.1"/>
</dbReference>
<evidence type="ECO:0000259" key="3">
    <source>
        <dbReference type="Pfam" id="PF13478"/>
    </source>
</evidence>